<evidence type="ECO:0000313" key="2">
    <source>
        <dbReference type="EMBL" id="EEF46307.1"/>
    </source>
</evidence>
<gene>
    <name evidence="2" type="ORF">RCOM_1485740</name>
</gene>
<reference evidence="3" key="1">
    <citation type="journal article" date="2010" name="Nat. Biotechnol.">
        <title>Draft genome sequence of the oilseed species Ricinus communis.</title>
        <authorList>
            <person name="Chan A.P."/>
            <person name="Crabtree J."/>
            <person name="Zhao Q."/>
            <person name="Lorenzi H."/>
            <person name="Orvis J."/>
            <person name="Puiu D."/>
            <person name="Melake-Berhan A."/>
            <person name="Jones K.M."/>
            <person name="Redman J."/>
            <person name="Chen G."/>
            <person name="Cahoon E.B."/>
            <person name="Gedil M."/>
            <person name="Stanke M."/>
            <person name="Haas B.J."/>
            <person name="Wortman J.R."/>
            <person name="Fraser-Liggett C.M."/>
            <person name="Ravel J."/>
            <person name="Rabinowicz P.D."/>
        </authorList>
    </citation>
    <scope>NUCLEOTIDE SEQUENCE [LARGE SCALE GENOMIC DNA]</scope>
    <source>
        <strain evidence="3">cv. Hale</strain>
    </source>
</reference>
<keyword evidence="3" id="KW-1185">Reference proteome</keyword>
<feature type="compositionally biased region" description="Basic and acidic residues" evidence="1">
    <location>
        <begin position="80"/>
        <end position="94"/>
    </location>
</feature>
<protein>
    <submittedName>
        <fullName evidence="2">Uncharacterized protein</fullName>
    </submittedName>
</protein>
<dbReference type="PANTHER" id="PTHR36484">
    <property type="entry name" value="OS01G0558700 PROTEIN"/>
    <property type="match status" value="1"/>
</dbReference>
<dbReference type="AlphaFoldDB" id="B9RQ68"/>
<feature type="region of interest" description="Disordered" evidence="1">
    <location>
        <begin position="1"/>
        <end position="23"/>
    </location>
</feature>
<feature type="compositionally biased region" description="Polar residues" evidence="1">
    <location>
        <begin position="1"/>
        <end position="15"/>
    </location>
</feature>
<dbReference type="Proteomes" id="UP000008311">
    <property type="component" value="Unassembled WGS sequence"/>
</dbReference>
<evidence type="ECO:0000313" key="3">
    <source>
        <dbReference type="Proteomes" id="UP000008311"/>
    </source>
</evidence>
<dbReference type="eggNOG" id="ENOG502S859">
    <property type="taxonomic scope" value="Eukaryota"/>
</dbReference>
<dbReference type="PANTHER" id="PTHR36484:SF2">
    <property type="entry name" value="OS01G0558700 PROTEIN"/>
    <property type="match status" value="1"/>
</dbReference>
<feature type="region of interest" description="Disordered" evidence="1">
    <location>
        <begin position="74"/>
        <end position="94"/>
    </location>
</feature>
<accession>B9RQ68</accession>
<sequence>MSVKKTLSLNNSKSTKPNHHFHAKRRPFARCFSSVEIYVEPGTKSLKNLDSNKFKEEIKRWAKAVVAYARQVSDRFGSSRRSDRTGSSREVDEQ</sequence>
<organism evidence="2 3">
    <name type="scientific">Ricinus communis</name>
    <name type="common">Castor bean</name>
    <dbReference type="NCBI Taxonomy" id="3988"/>
    <lineage>
        <taxon>Eukaryota</taxon>
        <taxon>Viridiplantae</taxon>
        <taxon>Streptophyta</taxon>
        <taxon>Embryophyta</taxon>
        <taxon>Tracheophyta</taxon>
        <taxon>Spermatophyta</taxon>
        <taxon>Magnoliopsida</taxon>
        <taxon>eudicotyledons</taxon>
        <taxon>Gunneridae</taxon>
        <taxon>Pentapetalae</taxon>
        <taxon>rosids</taxon>
        <taxon>fabids</taxon>
        <taxon>Malpighiales</taxon>
        <taxon>Euphorbiaceae</taxon>
        <taxon>Acalyphoideae</taxon>
        <taxon>Acalypheae</taxon>
        <taxon>Ricinus</taxon>
    </lineage>
</organism>
<dbReference type="InParanoid" id="B9RQ68"/>
<dbReference type="EMBL" id="EQ973801">
    <property type="protein sequence ID" value="EEF46307.1"/>
    <property type="molecule type" value="Genomic_DNA"/>
</dbReference>
<proteinExistence type="predicted"/>
<evidence type="ECO:0000256" key="1">
    <source>
        <dbReference type="SAM" id="MobiDB-lite"/>
    </source>
</evidence>
<name>B9RQ68_RICCO</name>